<gene>
    <name evidence="2" type="ORF">HDF14_003212</name>
</gene>
<protein>
    <submittedName>
        <fullName evidence="2">Uncharacterized protein</fullName>
    </submittedName>
</protein>
<accession>A0A9X0U522</accession>
<keyword evidence="1" id="KW-0175">Coiled coil</keyword>
<organism evidence="2 3">
    <name type="scientific">Tunturiibacter gelidiferens</name>
    <dbReference type="NCBI Taxonomy" id="3069689"/>
    <lineage>
        <taxon>Bacteria</taxon>
        <taxon>Pseudomonadati</taxon>
        <taxon>Acidobacteriota</taxon>
        <taxon>Terriglobia</taxon>
        <taxon>Terriglobales</taxon>
        <taxon>Acidobacteriaceae</taxon>
        <taxon>Tunturiibacter</taxon>
    </lineage>
</organism>
<dbReference type="EMBL" id="JACHEB010000007">
    <property type="protein sequence ID" value="MBB5329590.1"/>
    <property type="molecule type" value="Genomic_DNA"/>
</dbReference>
<name>A0A9X0U522_9BACT</name>
<sequence length="192" mass="21386">MEQTLVDVFEEARIVVAAADRKVAEEEERRREGERAGLLQQLGVRIEEAFDFTSREKLELEPRLDVQRGVAVIEFVVRSLRAIFLLSPNEGNTWTLQVIADGHEMEVLNVFQGGTKDETGSQRLAAARIVTMIGNWIQNARRPPQAVPVAVAPVAVVPTEIPTIRAASSRLQLRDDPRPERTYGTMGKFLGA</sequence>
<proteinExistence type="predicted"/>
<evidence type="ECO:0000256" key="1">
    <source>
        <dbReference type="SAM" id="Coils"/>
    </source>
</evidence>
<keyword evidence="3" id="KW-1185">Reference proteome</keyword>
<dbReference type="AlphaFoldDB" id="A0A9X0U522"/>
<comment type="caution">
    <text evidence="2">The sequence shown here is derived from an EMBL/GenBank/DDBJ whole genome shotgun (WGS) entry which is preliminary data.</text>
</comment>
<feature type="coiled-coil region" evidence="1">
    <location>
        <begin position="9"/>
        <end position="36"/>
    </location>
</feature>
<evidence type="ECO:0000313" key="3">
    <source>
        <dbReference type="Proteomes" id="UP000535182"/>
    </source>
</evidence>
<dbReference type="RefSeq" id="WP_183978214.1">
    <property type="nucleotide sequence ID" value="NZ_JACHEB010000007.1"/>
</dbReference>
<reference evidence="2 3" key="1">
    <citation type="submission" date="2020-08" db="EMBL/GenBank/DDBJ databases">
        <title>Genomic Encyclopedia of Type Strains, Phase IV (KMG-V): Genome sequencing to study the core and pangenomes of soil and plant-associated prokaryotes.</title>
        <authorList>
            <person name="Whitman W."/>
        </authorList>
    </citation>
    <scope>NUCLEOTIDE SEQUENCE [LARGE SCALE GENOMIC DNA]</scope>
    <source>
        <strain evidence="2 3">X5P2</strain>
    </source>
</reference>
<evidence type="ECO:0000313" key="2">
    <source>
        <dbReference type="EMBL" id="MBB5329590.1"/>
    </source>
</evidence>
<dbReference type="Proteomes" id="UP000535182">
    <property type="component" value="Unassembled WGS sequence"/>
</dbReference>